<dbReference type="EMBL" id="JAMQON010000006">
    <property type="protein sequence ID" value="MDS0261297.1"/>
    <property type="molecule type" value="Genomic_DNA"/>
</dbReference>
<keyword evidence="1" id="KW-0812">Transmembrane</keyword>
<name>A0ABU2FGB1_9EURY</name>
<evidence type="ECO:0000256" key="1">
    <source>
        <dbReference type="SAM" id="Phobius"/>
    </source>
</evidence>
<sequence length="51" mass="5603">MEVPPLASVEGAYWYLITLILVLALVSGVYLVFAILGYLPDPTRLIWLAAP</sequence>
<feature type="transmembrane region" description="Helical" evidence="1">
    <location>
        <begin position="12"/>
        <end position="39"/>
    </location>
</feature>
<keyword evidence="1" id="KW-1133">Transmembrane helix</keyword>
<evidence type="ECO:0000313" key="3">
    <source>
        <dbReference type="Proteomes" id="UP001259659"/>
    </source>
</evidence>
<comment type="caution">
    <text evidence="2">The sequence shown here is derived from an EMBL/GenBank/DDBJ whole genome shotgun (WGS) entry which is preliminary data.</text>
</comment>
<dbReference type="Proteomes" id="UP001259659">
    <property type="component" value="Unassembled WGS sequence"/>
</dbReference>
<dbReference type="RefSeq" id="WP_310921113.1">
    <property type="nucleotide sequence ID" value="NZ_JAMQON010000006.1"/>
</dbReference>
<accession>A0ABU2FGB1</accession>
<keyword evidence="1" id="KW-0472">Membrane</keyword>
<organism evidence="2 3">
    <name type="scientific">Haloarcula saliterrae</name>
    <dbReference type="NCBI Taxonomy" id="2950534"/>
    <lineage>
        <taxon>Archaea</taxon>
        <taxon>Methanobacteriati</taxon>
        <taxon>Methanobacteriota</taxon>
        <taxon>Stenosarchaea group</taxon>
        <taxon>Halobacteria</taxon>
        <taxon>Halobacteriales</taxon>
        <taxon>Haloarculaceae</taxon>
        <taxon>Haloarcula</taxon>
    </lineage>
</organism>
<protein>
    <submittedName>
        <fullName evidence="2">Uncharacterized protein</fullName>
    </submittedName>
</protein>
<proteinExistence type="predicted"/>
<keyword evidence="3" id="KW-1185">Reference proteome</keyword>
<evidence type="ECO:0000313" key="2">
    <source>
        <dbReference type="EMBL" id="MDS0261297.1"/>
    </source>
</evidence>
<reference evidence="2 3" key="1">
    <citation type="submission" date="2022-06" db="EMBL/GenBank/DDBJ databases">
        <title>Haloarcula sp. a new haloarchaeum isolate from saline soil.</title>
        <authorList>
            <person name="Strakova D."/>
            <person name="Galisteo C."/>
            <person name="Sanchez-Porro C."/>
            <person name="Ventosa A."/>
        </authorList>
    </citation>
    <scope>NUCLEOTIDE SEQUENCE [LARGE SCALE GENOMIC DNA]</scope>
    <source>
        <strain evidence="2 3">S1CR25-12</strain>
    </source>
</reference>
<gene>
    <name evidence="2" type="ORF">NDI56_18005</name>
</gene>